<evidence type="ECO:0000256" key="2">
    <source>
        <dbReference type="ARBA" id="ARBA00006375"/>
    </source>
</evidence>
<evidence type="ECO:0000256" key="1">
    <source>
        <dbReference type="ARBA" id="ARBA00004225"/>
    </source>
</evidence>
<dbReference type="InterPro" id="IPR018108">
    <property type="entry name" value="MCP_transmembrane"/>
</dbReference>
<evidence type="ECO:0000256" key="8">
    <source>
        <dbReference type="ARBA" id="ARBA00023136"/>
    </source>
</evidence>
<feature type="repeat" description="Solcar" evidence="9">
    <location>
        <begin position="189"/>
        <end position="275"/>
    </location>
</feature>
<feature type="repeat" description="Solcar" evidence="9">
    <location>
        <begin position="1"/>
        <end position="86"/>
    </location>
</feature>
<evidence type="ECO:0008006" key="12">
    <source>
        <dbReference type="Google" id="ProtNLM"/>
    </source>
</evidence>
<keyword evidence="6" id="KW-1133">Transmembrane helix</keyword>
<dbReference type="EMBL" id="HBIN01009827">
    <property type="protein sequence ID" value="CAE0437077.1"/>
    <property type="molecule type" value="Transcribed_RNA"/>
</dbReference>
<keyword evidence="8 9" id="KW-0472">Membrane</keyword>
<comment type="subcellular location">
    <subcellularLocation>
        <location evidence="1">Mitochondrion membrane</location>
        <topology evidence="1">Multi-pass membrane protein</topology>
    </subcellularLocation>
</comment>
<dbReference type="PRINTS" id="PR00926">
    <property type="entry name" value="MITOCARRIER"/>
</dbReference>
<feature type="repeat" description="Solcar" evidence="9">
    <location>
        <begin position="95"/>
        <end position="182"/>
    </location>
</feature>
<dbReference type="Gene3D" id="1.50.40.10">
    <property type="entry name" value="Mitochondrial carrier domain"/>
    <property type="match status" value="2"/>
</dbReference>
<dbReference type="GO" id="GO:0031966">
    <property type="term" value="C:mitochondrial membrane"/>
    <property type="evidence" value="ECO:0007669"/>
    <property type="project" value="UniProtKB-SubCell"/>
</dbReference>
<organism evidence="11">
    <name type="scientific">Aplanochytrium stocchinoi</name>
    <dbReference type="NCBI Taxonomy" id="215587"/>
    <lineage>
        <taxon>Eukaryota</taxon>
        <taxon>Sar</taxon>
        <taxon>Stramenopiles</taxon>
        <taxon>Bigyra</taxon>
        <taxon>Labyrinthulomycetes</taxon>
        <taxon>Thraustochytrida</taxon>
        <taxon>Thraustochytriidae</taxon>
        <taxon>Aplanochytrium</taxon>
    </lineage>
</organism>
<dbReference type="SUPFAM" id="SSF103506">
    <property type="entry name" value="Mitochondrial carrier"/>
    <property type="match status" value="1"/>
</dbReference>
<evidence type="ECO:0000313" key="11">
    <source>
        <dbReference type="EMBL" id="CAE0437077.1"/>
    </source>
</evidence>
<keyword evidence="7" id="KW-0496">Mitochondrion</keyword>
<name>A0A7S3LSS4_9STRA</name>
<protein>
    <recommendedName>
        <fullName evidence="12">Mitochondrial carrier protein</fullName>
    </recommendedName>
</protein>
<dbReference type="Pfam" id="PF00153">
    <property type="entry name" value="Mito_carr"/>
    <property type="match status" value="3"/>
</dbReference>
<evidence type="ECO:0000256" key="6">
    <source>
        <dbReference type="ARBA" id="ARBA00022989"/>
    </source>
</evidence>
<accession>A0A7S3LSS4</accession>
<gene>
    <name evidence="11" type="ORF">ASTO00021_LOCUS7319</name>
</gene>
<dbReference type="InterPro" id="IPR050567">
    <property type="entry name" value="Mitochondrial_Carrier"/>
</dbReference>
<proteinExistence type="inferred from homology"/>
<dbReference type="InterPro" id="IPR023395">
    <property type="entry name" value="MCP_dom_sf"/>
</dbReference>
<dbReference type="PROSITE" id="PS50920">
    <property type="entry name" value="SOLCAR"/>
    <property type="match status" value="3"/>
</dbReference>
<evidence type="ECO:0000256" key="3">
    <source>
        <dbReference type="ARBA" id="ARBA00022448"/>
    </source>
</evidence>
<dbReference type="InterPro" id="IPR002067">
    <property type="entry name" value="MCP"/>
</dbReference>
<keyword evidence="4 9" id="KW-0812">Transmembrane</keyword>
<keyword evidence="3 10" id="KW-0813">Transport</keyword>
<sequence>MDLREFFAGSIAGCAGQIIGHPLDTVKVRMQADAGGVRDAGAIRCAVRTFAEGGALAFFRGMSIPILFKSVEQCVAFGVRGWADRFLGEVIGLDSGRVRSGLAGATAGASTAALLTPVYLIKVQLQVTSREGLKGPFAAAYQIITKSPRGILGLYTGATPILLGTTIGYAFRFATYDHIVKYTKDLGANNTMATILGGGLAGMATWASHYPLDLLSARMQAAASSKDPPMKMLGHFRQILVQQGLSGLFRGIGPCLLRAFPVNATIFLTYELCMK</sequence>
<evidence type="ECO:0000256" key="4">
    <source>
        <dbReference type="ARBA" id="ARBA00022692"/>
    </source>
</evidence>
<dbReference type="AlphaFoldDB" id="A0A7S3LSS4"/>
<evidence type="ECO:0000256" key="7">
    <source>
        <dbReference type="ARBA" id="ARBA00023128"/>
    </source>
</evidence>
<evidence type="ECO:0000256" key="10">
    <source>
        <dbReference type="RuleBase" id="RU000488"/>
    </source>
</evidence>
<comment type="similarity">
    <text evidence="2 10">Belongs to the mitochondrial carrier (TC 2.A.29) family.</text>
</comment>
<evidence type="ECO:0000256" key="9">
    <source>
        <dbReference type="PROSITE-ProRule" id="PRU00282"/>
    </source>
</evidence>
<evidence type="ECO:0000256" key="5">
    <source>
        <dbReference type="ARBA" id="ARBA00022737"/>
    </source>
</evidence>
<reference evidence="11" key="1">
    <citation type="submission" date="2021-01" db="EMBL/GenBank/DDBJ databases">
        <authorList>
            <person name="Corre E."/>
            <person name="Pelletier E."/>
            <person name="Niang G."/>
            <person name="Scheremetjew M."/>
            <person name="Finn R."/>
            <person name="Kale V."/>
            <person name="Holt S."/>
            <person name="Cochrane G."/>
            <person name="Meng A."/>
            <person name="Brown T."/>
            <person name="Cohen L."/>
        </authorList>
    </citation>
    <scope>NUCLEOTIDE SEQUENCE</scope>
    <source>
        <strain evidence="11">GSBS06</strain>
    </source>
</reference>
<keyword evidence="5" id="KW-0677">Repeat</keyword>
<dbReference type="PANTHER" id="PTHR45624">
    <property type="entry name" value="MITOCHONDRIAL BASIC AMINO ACIDS TRANSPORTER-RELATED"/>
    <property type="match status" value="1"/>
</dbReference>
<dbReference type="GO" id="GO:0022857">
    <property type="term" value="F:transmembrane transporter activity"/>
    <property type="evidence" value="ECO:0007669"/>
    <property type="project" value="TreeGrafter"/>
</dbReference>